<name>L7CHH9_RHOBT</name>
<reference evidence="1" key="1">
    <citation type="submission" date="2012-10" db="EMBL/GenBank/DDBJ databases">
        <title>Draft genome sequences of three Rhodopirellula baltica strains WH47, SWK14 and SH28.</title>
        <authorList>
            <person name="Richter M."/>
            <person name="Richter-Heitmann T."/>
            <person name="Frank C."/>
            <person name="Harder J."/>
            <person name="Glockner F.O."/>
        </authorList>
    </citation>
    <scope>NUCLEOTIDE SEQUENCE</scope>
    <source>
        <strain evidence="1">SWK14</strain>
    </source>
</reference>
<comment type="caution">
    <text evidence="1">The sequence shown here is derived from an EMBL/GenBank/DDBJ whole genome shotgun (WGS) entry which is preliminary data.</text>
</comment>
<organism evidence="1">
    <name type="scientific">Rhodopirellula baltica SWK14</name>
    <dbReference type="NCBI Taxonomy" id="993516"/>
    <lineage>
        <taxon>Bacteria</taxon>
        <taxon>Pseudomonadati</taxon>
        <taxon>Planctomycetota</taxon>
        <taxon>Planctomycetia</taxon>
        <taxon>Pirellulales</taxon>
        <taxon>Pirellulaceae</taxon>
        <taxon>Rhodopirellula</taxon>
    </lineage>
</organism>
<dbReference type="EMBL" id="AMWG01000046">
    <property type="protein sequence ID" value="ELP33724.1"/>
    <property type="molecule type" value="Genomic_DNA"/>
</dbReference>
<accession>L7CHH9</accession>
<dbReference type="Proteomes" id="UP000010959">
    <property type="component" value="Unassembled WGS sequence"/>
</dbReference>
<dbReference type="AlphaFoldDB" id="L7CHH9"/>
<proteinExistence type="predicted"/>
<gene>
    <name evidence="1" type="ORF">RBSWK_02337</name>
</gene>
<reference evidence="1" key="2">
    <citation type="journal article" date="2013" name="Mar. Genomics">
        <title>Expression of sulfatases in Rhodopirellula baltica and the diversity of sulfatases in the genus Rhodopirellula.</title>
        <authorList>
            <person name="Wegner C.E."/>
            <person name="Richter-Heitmann T."/>
            <person name="Klindworth A."/>
            <person name="Klockow C."/>
            <person name="Richter M."/>
            <person name="Achstetter T."/>
            <person name="Glockner F.O."/>
            <person name="Harder J."/>
        </authorList>
    </citation>
    <scope>NUCLEOTIDE SEQUENCE [LARGE SCALE GENOMIC DNA]</scope>
    <source>
        <strain evidence="1">SWK14</strain>
    </source>
</reference>
<evidence type="ECO:0000313" key="1">
    <source>
        <dbReference type="EMBL" id="ELP33724.1"/>
    </source>
</evidence>
<protein>
    <submittedName>
        <fullName evidence="1">Uncharacterized protein</fullName>
    </submittedName>
</protein>
<sequence length="146" mass="16328">MLGCFHDGFAMIQVSELDLMWGGIRVRDQETSHAPADHVLVPCRCDSEFGGRLMFFLRQPPHAKRLDFAGGVLGRRGVPKLDGRLFGQRAILRNGGLLRVGGVRLYGGRFRHGCHDRQNWAHPSITLTGIARIVVRKCGDHTMRTI</sequence>